<dbReference type="RefSeq" id="WP_053551700.1">
    <property type="nucleotide sequence ID" value="NZ_CP010802.1"/>
</dbReference>
<protein>
    <submittedName>
        <fullName evidence="9">4Fe-4S ferredoxin</fullName>
    </submittedName>
</protein>
<proteinExistence type="predicted"/>
<keyword evidence="2" id="KW-0004">4Fe-4S</keyword>
<keyword evidence="4" id="KW-0249">Electron transport</keyword>
<organism evidence="9 10">
    <name type="scientific">Desulfuromonas soudanensis</name>
    <dbReference type="NCBI Taxonomy" id="1603606"/>
    <lineage>
        <taxon>Bacteria</taxon>
        <taxon>Pseudomonadati</taxon>
        <taxon>Thermodesulfobacteriota</taxon>
        <taxon>Desulfuromonadia</taxon>
        <taxon>Desulfuromonadales</taxon>
        <taxon>Desulfuromonadaceae</taxon>
        <taxon>Desulfuromonas</taxon>
    </lineage>
</organism>
<keyword evidence="7" id="KW-1133">Transmembrane helix</keyword>
<dbReference type="AlphaFoldDB" id="A0A0M4DBG1"/>
<evidence type="ECO:0000256" key="3">
    <source>
        <dbReference type="ARBA" id="ARBA00022723"/>
    </source>
</evidence>
<keyword evidence="1" id="KW-0813">Transport</keyword>
<gene>
    <name evidence="9" type="ORF">DSOUD_2978</name>
</gene>
<dbReference type="Pfam" id="PF12801">
    <property type="entry name" value="Fer4_5"/>
    <property type="match status" value="2"/>
</dbReference>
<dbReference type="CDD" id="cd16373">
    <property type="entry name" value="DMSOR_beta_like"/>
    <property type="match status" value="1"/>
</dbReference>
<dbReference type="EMBL" id="CP010802">
    <property type="protein sequence ID" value="ALC17705.1"/>
    <property type="molecule type" value="Genomic_DNA"/>
</dbReference>
<feature type="transmembrane region" description="Helical" evidence="7">
    <location>
        <begin position="118"/>
        <end position="138"/>
    </location>
</feature>
<feature type="domain" description="4Fe-4S ferredoxin-type" evidence="8">
    <location>
        <begin position="341"/>
        <end position="374"/>
    </location>
</feature>
<evidence type="ECO:0000313" key="10">
    <source>
        <dbReference type="Proteomes" id="UP000057158"/>
    </source>
</evidence>
<evidence type="ECO:0000256" key="1">
    <source>
        <dbReference type="ARBA" id="ARBA00022448"/>
    </source>
</evidence>
<feature type="transmembrane region" description="Helical" evidence="7">
    <location>
        <begin position="311"/>
        <end position="332"/>
    </location>
</feature>
<dbReference type="Proteomes" id="UP000057158">
    <property type="component" value="Chromosome"/>
</dbReference>
<feature type="domain" description="4Fe-4S ferredoxin-type" evidence="8">
    <location>
        <begin position="472"/>
        <end position="504"/>
    </location>
</feature>
<evidence type="ECO:0000256" key="7">
    <source>
        <dbReference type="SAM" id="Phobius"/>
    </source>
</evidence>
<dbReference type="KEGG" id="des:DSOUD_2978"/>
<dbReference type="STRING" id="1603606.DSOUD_2978"/>
<keyword evidence="7" id="KW-0472">Membrane</keyword>
<evidence type="ECO:0000259" key="8">
    <source>
        <dbReference type="PROSITE" id="PS51379"/>
    </source>
</evidence>
<dbReference type="PANTHER" id="PTHR30176:SF3">
    <property type="entry name" value="FERREDOXIN-TYPE PROTEIN NAPH"/>
    <property type="match status" value="1"/>
</dbReference>
<evidence type="ECO:0000313" key="9">
    <source>
        <dbReference type="EMBL" id="ALC17705.1"/>
    </source>
</evidence>
<feature type="transmembrane region" description="Helical" evidence="7">
    <location>
        <begin position="12"/>
        <end position="31"/>
    </location>
</feature>
<keyword evidence="10" id="KW-1185">Reference proteome</keyword>
<keyword evidence="7" id="KW-0812">Transmembrane</keyword>
<dbReference type="GO" id="GO:0051539">
    <property type="term" value="F:4 iron, 4 sulfur cluster binding"/>
    <property type="evidence" value="ECO:0007669"/>
    <property type="project" value="UniProtKB-KW"/>
</dbReference>
<dbReference type="OrthoDB" id="9808559at2"/>
<keyword evidence="3" id="KW-0479">Metal-binding</keyword>
<dbReference type="InterPro" id="IPR051684">
    <property type="entry name" value="Electron_Trans/Redox"/>
</dbReference>
<evidence type="ECO:0000256" key="2">
    <source>
        <dbReference type="ARBA" id="ARBA00022485"/>
    </source>
</evidence>
<dbReference type="InterPro" id="IPR017896">
    <property type="entry name" value="4Fe4S_Fe-S-bd"/>
</dbReference>
<accession>A0A0M4DBG1</accession>
<evidence type="ECO:0000256" key="6">
    <source>
        <dbReference type="ARBA" id="ARBA00023014"/>
    </source>
</evidence>
<feature type="transmembrane region" description="Helical" evidence="7">
    <location>
        <begin position="66"/>
        <end position="85"/>
    </location>
</feature>
<dbReference type="GO" id="GO:0005886">
    <property type="term" value="C:plasma membrane"/>
    <property type="evidence" value="ECO:0007669"/>
    <property type="project" value="TreeGrafter"/>
</dbReference>
<keyword evidence="6" id="KW-0411">Iron-sulfur</keyword>
<dbReference type="InterPro" id="IPR017900">
    <property type="entry name" value="4Fe4S_Fe_S_CS"/>
</dbReference>
<dbReference type="PROSITE" id="PS00198">
    <property type="entry name" value="4FE4S_FER_1"/>
    <property type="match status" value="2"/>
</dbReference>
<dbReference type="Gene3D" id="3.30.70.20">
    <property type="match status" value="2"/>
</dbReference>
<sequence length="515" mass="56617">MKTLLTLRNLRRAVQILSLAIIVALFLATEYRGEDRLPYPVGLLFRLDPLAALAAAFAPGSFPWAILWPALALLLLTALFGRFFCGWICPLGTTLDGCGKALGRGANGNYPRRRRIKYYLLIFLVAAALFGVQLFGLFDPLAIFLRTLTLSLYPAANLLLSDFFDFFYQHSVPLLSPLVNGAYPLFRDTVLAFQQPYFTLSLFTLVVFVAIIFLEKVEGRFWCKNLCPLGALFGLCASRALLVRRPGTLCADCRSCTERCHAGAVTAGGHRRQECLLCLDCSDFCPERRVTWSFGNPGKGRVGIDLSRRGLLASLAGGVLIAPVVGIAPPVYRRNPFLLRPPGAVNEEEFLRRCIRCGECLKVCIGGALHPAFLQAGATGLWTPLLVPRIGYCEYNCTLCGQVCPTGAIRLLPLAEKKKEVVGLAVFDKNRCLPFAEGVECLVCEEHCPTGEKAIVFEEKEVLVEGVATNLKFPRLLKKRCVGCGICETKCPIEGSSAIRVINEGESRRTKDAWV</sequence>
<dbReference type="PATRIC" id="fig|1603606.3.peg.3212"/>
<dbReference type="SUPFAM" id="SSF54862">
    <property type="entry name" value="4Fe-4S ferredoxins"/>
    <property type="match status" value="2"/>
</dbReference>
<keyword evidence="5" id="KW-0408">Iron</keyword>
<dbReference type="GO" id="GO:0046872">
    <property type="term" value="F:metal ion binding"/>
    <property type="evidence" value="ECO:0007669"/>
    <property type="project" value="UniProtKB-KW"/>
</dbReference>
<dbReference type="PROSITE" id="PS51379">
    <property type="entry name" value="4FE4S_FER_2"/>
    <property type="match status" value="3"/>
</dbReference>
<feature type="transmembrane region" description="Helical" evidence="7">
    <location>
        <begin position="197"/>
        <end position="214"/>
    </location>
</feature>
<evidence type="ECO:0000256" key="5">
    <source>
        <dbReference type="ARBA" id="ARBA00023004"/>
    </source>
</evidence>
<feature type="domain" description="4Fe-4S ferredoxin-type" evidence="8">
    <location>
        <begin position="382"/>
        <end position="414"/>
    </location>
</feature>
<evidence type="ECO:0000256" key="4">
    <source>
        <dbReference type="ARBA" id="ARBA00022982"/>
    </source>
</evidence>
<reference evidence="9 10" key="1">
    <citation type="submission" date="2015-07" db="EMBL/GenBank/DDBJ databases">
        <title>Isolation and Genomic Characterization of a Novel Halophilic Metal-Reducing Deltaproteobacterium from the Deep Subsurface.</title>
        <authorList>
            <person name="Badalamenti J.P."/>
            <person name="Summers Z.M."/>
            <person name="Gralnick J.A."/>
            <person name="Bond D.R."/>
        </authorList>
    </citation>
    <scope>NUCLEOTIDE SEQUENCE [LARGE SCALE GENOMIC DNA]</scope>
    <source>
        <strain evidence="9 10">WTL</strain>
    </source>
</reference>
<name>A0A0M4DBG1_9BACT</name>
<dbReference type="PANTHER" id="PTHR30176">
    <property type="entry name" value="FERREDOXIN-TYPE PROTEIN NAPH"/>
    <property type="match status" value="1"/>
</dbReference>